<keyword evidence="4 7" id="KW-0812">Transmembrane</keyword>
<feature type="transmembrane region" description="Helical" evidence="7">
    <location>
        <begin position="125"/>
        <end position="145"/>
    </location>
</feature>
<keyword evidence="2 7" id="KW-0813">Transport</keyword>
<dbReference type="Gene3D" id="1.10.3720.10">
    <property type="entry name" value="MetI-like"/>
    <property type="match status" value="1"/>
</dbReference>
<protein>
    <submittedName>
        <fullName evidence="9">Sugar ABC transporter permease</fullName>
    </submittedName>
</protein>
<evidence type="ECO:0000256" key="2">
    <source>
        <dbReference type="ARBA" id="ARBA00022448"/>
    </source>
</evidence>
<dbReference type="RefSeq" id="WP_035037444.1">
    <property type="nucleotide sequence ID" value="NZ_JAKETQ010000001.1"/>
</dbReference>
<sequence>MTTTVATEQALTQRQLKARAGRRRLAGKLSAIIGTLPMMIVAIGVFVIGIIFTVVLSFTNSKLFPSFNFVGWRQYEILWATPRWQQSVINIWFYGFGHIALCLGLGFALAVAIDQRIRGEDAFRTVFLYPFALSAVITGLVWQLMLDPNWGFQAFVRSLGYTDFTFAPLANSNTALLGMVVASVWNGVGVTMAILLSGLRGVDEEIWKAARIDGIPTWRTYISIVVPMMRGAVATALVLLVVNVVRTFDIVIAMTGGGPGISTQMPATYVIDNINSRNVGHGMAAATCMLLPIAVLIIVQAVYRWRASRRGRTT</sequence>
<name>A0AA41QPA3_9HYPH</name>
<feature type="transmembrane region" description="Helical" evidence="7">
    <location>
        <begin position="29"/>
        <end position="58"/>
    </location>
</feature>
<dbReference type="InterPro" id="IPR000515">
    <property type="entry name" value="MetI-like"/>
</dbReference>
<keyword evidence="10" id="KW-1185">Reference proteome</keyword>
<proteinExistence type="inferred from homology"/>
<dbReference type="PROSITE" id="PS50928">
    <property type="entry name" value="ABC_TM1"/>
    <property type="match status" value="1"/>
</dbReference>
<dbReference type="Pfam" id="PF00528">
    <property type="entry name" value="BPD_transp_1"/>
    <property type="match status" value="1"/>
</dbReference>
<keyword evidence="5 7" id="KW-1133">Transmembrane helix</keyword>
<dbReference type="AlphaFoldDB" id="A0AA41QPA3"/>
<dbReference type="CDD" id="cd06261">
    <property type="entry name" value="TM_PBP2"/>
    <property type="match status" value="1"/>
</dbReference>
<evidence type="ECO:0000313" key="9">
    <source>
        <dbReference type="EMBL" id="MCI0127176.1"/>
    </source>
</evidence>
<evidence type="ECO:0000256" key="4">
    <source>
        <dbReference type="ARBA" id="ARBA00022692"/>
    </source>
</evidence>
<keyword evidence="6 7" id="KW-0472">Membrane</keyword>
<dbReference type="PANTHER" id="PTHR30193">
    <property type="entry name" value="ABC TRANSPORTER PERMEASE PROTEIN"/>
    <property type="match status" value="1"/>
</dbReference>
<reference evidence="9" key="1">
    <citation type="submission" date="2022-03" db="EMBL/GenBank/DDBJ databases">
        <title>The complete genome sequence of a Methyloterrigena soli.</title>
        <authorList>
            <person name="Zi Z."/>
        </authorList>
    </citation>
    <scope>NUCLEOTIDE SEQUENCE</scope>
    <source>
        <strain evidence="9">M48</strain>
    </source>
</reference>
<comment type="similarity">
    <text evidence="7">Belongs to the binding-protein-dependent transport system permease family.</text>
</comment>
<dbReference type="GO" id="GO:0005886">
    <property type="term" value="C:plasma membrane"/>
    <property type="evidence" value="ECO:0007669"/>
    <property type="project" value="UniProtKB-SubCell"/>
</dbReference>
<evidence type="ECO:0000259" key="8">
    <source>
        <dbReference type="PROSITE" id="PS50928"/>
    </source>
</evidence>
<comment type="subcellular location">
    <subcellularLocation>
        <location evidence="1 7">Cell membrane</location>
        <topology evidence="1 7">Multi-pass membrane protein</topology>
    </subcellularLocation>
</comment>
<organism evidence="9 10">
    <name type="scientific">Paradevosia shaoguanensis</name>
    <dbReference type="NCBI Taxonomy" id="1335043"/>
    <lineage>
        <taxon>Bacteria</taxon>
        <taxon>Pseudomonadati</taxon>
        <taxon>Pseudomonadota</taxon>
        <taxon>Alphaproteobacteria</taxon>
        <taxon>Hyphomicrobiales</taxon>
        <taxon>Devosiaceae</taxon>
        <taxon>Paradevosia</taxon>
    </lineage>
</organism>
<keyword evidence="3" id="KW-1003">Cell membrane</keyword>
<evidence type="ECO:0000256" key="1">
    <source>
        <dbReference type="ARBA" id="ARBA00004651"/>
    </source>
</evidence>
<feature type="domain" description="ABC transmembrane type-1" evidence="8">
    <location>
        <begin position="88"/>
        <end position="302"/>
    </location>
</feature>
<dbReference type="InterPro" id="IPR035906">
    <property type="entry name" value="MetI-like_sf"/>
</dbReference>
<accession>A0AA41QPA3</accession>
<evidence type="ECO:0000256" key="3">
    <source>
        <dbReference type="ARBA" id="ARBA00022475"/>
    </source>
</evidence>
<comment type="caution">
    <text evidence="9">The sequence shown here is derived from an EMBL/GenBank/DDBJ whole genome shotgun (WGS) entry which is preliminary data.</text>
</comment>
<dbReference type="EMBL" id="JALAZD010000001">
    <property type="protein sequence ID" value="MCI0127176.1"/>
    <property type="molecule type" value="Genomic_DNA"/>
</dbReference>
<dbReference type="Proteomes" id="UP001156140">
    <property type="component" value="Unassembled WGS sequence"/>
</dbReference>
<dbReference type="SUPFAM" id="SSF161098">
    <property type="entry name" value="MetI-like"/>
    <property type="match status" value="1"/>
</dbReference>
<evidence type="ECO:0000256" key="7">
    <source>
        <dbReference type="RuleBase" id="RU363032"/>
    </source>
</evidence>
<dbReference type="PANTHER" id="PTHR30193:SF42">
    <property type="entry name" value="ABC TRANSPORTER PERMEASE PROTEIN"/>
    <property type="match status" value="1"/>
</dbReference>
<feature type="transmembrane region" description="Helical" evidence="7">
    <location>
        <begin position="175"/>
        <end position="199"/>
    </location>
</feature>
<evidence type="ECO:0000256" key="5">
    <source>
        <dbReference type="ARBA" id="ARBA00022989"/>
    </source>
</evidence>
<evidence type="ECO:0000313" key="10">
    <source>
        <dbReference type="Proteomes" id="UP001156140"/>
    </source>
</evidence>
<feature type="transmembrane region" description="Helical" evidence="7">
    <location>
        <begin position="91"/>
        <end position="113"/>
    </location>
</feature>
<feature type="transmembrane region" description="Helical" evidence="7">
    <location>
        <begin position="220"/>
        <end position="245"/>
    </location>
</feature>
<feature type="transmembrane region" description="Helical" evidence="7">
    <location>
        <begin position="283"/>
        <end position="303"/>
    </location>
</feature>
<evidence type="ECO:0000256" key="6">
    <source>
        <dbReference type="ARBA" id="ARBA00023136"/>
    </source>
</evidence>
<gene>
    <name evidence="9" type="ORF">ML536_10100</name>
</gene>
<dbReference type="InterPro" id="IPR051393">
    <property type="entry name" value="ABC_transporter_permease"/>
</dbReference>
<dbReference type="GO" id="GO:0055085">
    <property type="term" value="P:transmembrane transport"/>
    <property type="evidence" value="ECO:0007669"/>
    <property type="project" value="InterPro"/>
</dbReference>